<dbReference type="AlphaFoldDB" id="A0A1U6J1J3"/>
<dbReference type="PANTHER" id="PTHR43174">
    <property type="entry name" value="UDP-N-ACETYLGLUCOSAMINE 2-EPIMERASE"/>
    <property type="match status" value="1"/>
</dbReference>
<dbReference type="Gene3D" id="3.40.50.2000">
    <property type="entry name" value="Glycogen Phosphorylase B"/>
    <property type="match status" value="2"/>
</dbReference>
<dbReference type="SUPFAM" id="SSF53756">
    <property type="entry name" value="UDP-Glycosyltransferase/glycogen phosphorylase"/>
    <property type="match status" value="1"/>
</dbReference>
<keyword evidence="1" id="KW-0413">Isomerase</keyword>
<reference evidence="4" key="1">
    <citation type="submission" date="2017-03" db="EMBL/GenBank/DDBJ databases">
        <authorList>
            <person name="Falquet L."/>
            <person name="Falquet L."/>
        </authorList>
    </citation>
    <scope>NUCLEOTIDE SEQUENCE [LARGE SCALE GENOMIC DNA]</scope>
</reference>
<dbReference type="RefSeq" id="WP_079481144.1">
    <property type="nucleotide sequence ID" value="NZ_CBML010000006.1"/>
</dbReference>
<dbReference type="EMBL" id="LT799839">
    <property type="protein sequence ID" value="SLK14135.1"/>
    <property type="molecule type" value="Genomic_DNA"/>
</dbReference>
<name>A0A1U6J1J3_9CLOT</name>
<sequence>MQKLKLMTIVGTRPEIIRLSEVIKSCDKYFDHVLVHTGQNWDYTLNDIFFEELGLRKPDHFLGVVGNHLGETMGNIIAESYRIIQEVKPDAILVLGDTNSCLAAISAKRLKVPIFHMEAGNRCFDQNVPEEINRKIVDHISDINLTYTEHSRRYLLSEGFRKEHIYVTGSPMKEVLSKNMDKIQASNVLEELNLESGKYILVSAHREENIDNDENLFGLVEALNTVAEQYNMPIIYSTHPRSWKRIEEKQIKFHPLVRQLKPFGFMAYNKLQMNSFCVLSDSGTLSEESAMLNFPGILIRTSTERPEVLDKGSVIVGGIKKNDILQSIDLAKAMQENKEPALLAIDYHDENVSVKVVKIIQSFTKIINKVTWGK</sequence>
<proteinExistence type="inferred from homology"/>
<accession>A0A1U6J1J3</accession>
<dbReference type="NCBIfam" id="TIGR00236">
    <property type="entry name" value="wecB"/>
    <property type="match status" value="1"/>
</dbReference>
<evidence type="ECO:0000259" key="2">
    <source>
        <dbReference type="Pfam" id="PF02350"/>
    </source>
</evidence>
<keyword evidence="4" id="KW-1185">Reference proteome</keyword>
<dbReference type="OrthoDB" id="9803238at2"/>
<evidence type="ECO:0000313" key="4">
    <source>
        <dbReference type="Proteomes" id="UP000190476"/>
    </source>
</evidence>
<dbReference type="PANTHER" id="PTHR43174:SF1">
    <property type="entry name" value="UDP-N-ACETYLGLUCOSAMINE 2-EPIMERASE"/>
    <property type="match status" value="1"/>
</dbReference>
<dbReference type="InterPro" id="IPR029767">
    <property type="entry name" value="WecB-like"/>
</dbReference>
<dbReference type="Proteomes" id="UP000190476">
    <property type="component" value="Chromosome I"/>
</dbReference>
<dbReference type="CDD" id="cd03786">
    <property type="entry name" value="GTB_UDP-GlcNAc_2-Epimerase"/>
    <property type="match status" value="1"/>
</dbReference>
<feature type="domain" description="UDP-N-acetylglucosamine 2-epimerase" evidence="2">
    <location>
        <begin position="27"/>
        <end position="360"/>
    </location>
</feature>
<organism evidence="3 4">
    <name type="scientific">Clostridium chauvoei JF4335</name>
    <dbReference type="NCBI Taxonomy" id="1351755"/>
    <lineage>
        <taxon>Bacteria</taxon>
        <taxon>Bacillati</taxon>
        <taxon>Bacillota</taxon>
        <taxon>Clostridia</taxon>
        <taxon>Eubacteriales</taxon>
        <taxon>Clostridiaceae</taxon>
        <taxon>Clostridium</taxon>
    </lineage>
</organism>
<dbReference type="GO" id="GO:0016853">
    <property type="term" value="F:isomerase activity"/>
    <property type="evidence" value="ECO:0007669"/>
    <property type="project" value="UniProtKB-KW"/>
</dbReference>
<gene>
    <name evidence="3" type="ORF">CCH01_05970</name>
</gene>
<protein>
    <submittedName>
        <fullName evidence="3">Putative UDP-N-acetylglucosamine 2-epimerase</fullName>
    </submittedName>
</protein>
<evidence type="ECO:0000256" key="1">
    <source>
        <dbReference type="RuleBase" id="RU003513"/>
    </source>
</evidence>
<dbReference type="Pfam" id="PF02350">
    <property type="entry name" value="Epimerase_2"/>
    <property type="match status" value="1"/>
</dbReference>
<dbReference type="STRING" id="1351755.CCH01_05970"/>
<comment type="similarity">
    <text evidence="1">Belongs to the UDP-N-acetylglucosamine 2-epimerase family.</text>
</comment>
<dbReference type="InterPro" id="IPR003331">
    <property type="entry name" value="UDP_GlcNAc_Epimerase_2_dom"/>
</dbReference>
<dbReference type="GeneID" id="66300960"/>
<evidence type="ECO:0000313" key="3">
    <source>
        <dbReference type="EMBL" id="SLK14135.1"/>
    </source>
</evidence>